<dbReference type="InterPro" id="IPR018200">
    <property type="entry name" value="USP_CS"/>
</dbReference>
<dbReference type="InterPro" id="IPR050164">
    <property type="entry name" value="Peptidase_C19"/>
</dbReference>
<evidence type="ECO:0000256" key="2">
    <source>
        <dbReference type="ARBA" id="ARBA00009085"/>
    </source>
</evidence>
<comment type="function">
    <text evidence="7">Recognizes and hydrolyzes the peptide bond at the C-terminal Gly of ubiquitin. Involved in the processing of poly-ubiquitin precursors as well as that of ubiquitinated proteins.</text>
</comment>
<dbReference type="GO" id="GO:0006508">
    <property type="term" value="P:proteolysis"/>
    <property type="evidence" value="ECO:0007669"/>
    <property type="project" value="UniProtKB-KW"/>
</dbReference>
<organism evidence="10 11">
    <name type="scientific">Oldenlandia corymbosa var. corymbosa</name>
    <dbReference type="NCBI Taxonomy" id="529605"/>
    <lineage>
        <taxon>Eukaryota</taxon>
        <taxon>Viridiplantae</taxon>
        <taxon>Streptophyta</taxon>
        <taxon>Embryophyta</taxon>
        <taxon>Tracheophyta</taxon>
        <taxon>Spermatophyta</taxon>
        <taxon>Magnoliopsida</taxon>
        <taxon>eudicotyledons</taxon>
        <taxon>Gunneridae</taxon>
        <taxon>Pentapetalae</taxon>
        <taxon>asterids</taxon>
        <taxon>lamiids</taxon>
        <taxon>Gentianales</taxon>
        <taxon>Rubiaceae</taxon>
        <taxon>Rubioideae</taxon>
        <taxon>Spermacoceae</taxon>
        <taxon>Hedyotis-Oldenlandia complex</taxon>
        <taxon>Oldenlandia</taxon>
    </lineage>
</organism>
<dbReference type="GO" id="GO:0016579">
    <property type="term" value="P:protein deubiquitination"/>
    <property type="evidence" value="ECO:0007669"/>
    <property type="project" value="InterPro"/>
</dbReference>
<evidence type="ECO:0000256" key="1">
    <source>
        <dbReference type="ARBA" id="ARBA00000707"/>
    </source>
</evidence>
<proteinExistence type="inferred from homology"/>
<evidence type="ECO:0000256" key="7">
    <source>
        <dbReference type="RuleBase" id="RU366025"/>
    </source>
</evidence>
<dbReference type="Pfam" id="PF00443">
    <property type="entry name" value="UCH"/>
    <property type="match status" value="1"/>
</dbReference>
<dbReference type="Proteomes" id="UP001161247">
    <property type="component" value="Chromosome 6"/>
</dbReference>
<dbReference type="AlphaFoldDB" id="A0AAV1DN07"/>
<sequence>MKVEGVTDFNPIVQGLKLGGRTRFPQSGLRLLSLAGSLIGAIGLIFAVKDGKVRDFVNFGLPWLSDDRAASDKRWVVSGLQNLGNNCFLNVILQALASCSSFKKFLEEIIEEYESGIGRVEENPKTLPLADALASLLEELSAVHNEVSVLNPRKVMTAMDHYVPRFNLTSQQDAEEAFFHLLSSLREELFECYVPNDSSLVDATTSRNFRIISSSTRLKGSEQERWRRSFIGPFDGIIGSSLTCQSCSYQISLDFQLFHSLHLSPVRSCGIAINTGCSLVDCLSKFFASEQLENYFCTHCWHVAAMKYLTVVKNQADTEKLQQCNEDDSCDCKDLPSLRHLPWSNSFSRTFKQLIIARSPQILCIHLQRASVNLYGDSIKLLGHISFPLILDLSRFMKRVKNLAESSHLGETLGEYQPILSCTDHQSLQLDADSKQCNGQTGRWISSGTEISKQQQTAYASSKSVSGIKACSSVLENNTAAEFITDFIPNNLNYKGGEPLSSELSEDQMYRLVSVVQHFGNVGSGHYTVYRRMKAESRDEDPVQLLEPAHVQWFSISDSEVHIVSEKDVLEAEASLLFYEKMV</sequence>
<reference evidence="10" key="1">
    <citation type="submission" date="2023-03" db="EMBL/GenBank/DDBJ databases">
        <authorList>
            <person name="Julca I."/>
        </authorList>
    </citation>
    <scope>NUCLEOTIDE SEQUENCE</scope>
</reference>
<dbReference type="EMBL" id="OX459123">
    <property type="protein sequence ID" value="CAI9109149.1"/>
    <property type="molecule type" value="Genomic_DNA"/>
</dbReference>
<keyword evidence="11" id="KW-1185">Reference proteome</keyword>
<dbReference type="EC" id="3.4.19.12" evidence="7"/>
<dbReference type="InterPro" id="IPR028889">
    <property type="entry name" value="USP"/>
</dbReference>
<gene>
    <name evidence="10" type="ORF">OLC1_LOCUS17100</name>
</gene>
<keyword evidence="5 7" id="KW-0378">Hydrolase</keyword>
<evidence type="ECO:0000313" key="10">
    <source>
        <dbReference type="EMBL" id="CAI9109149.1"/>
    </source>
</evidence>
<dbReference type="GO" id="GO:0005634">
    <property type="term" value="C:nucleus"/>
    <property type="evidence" value="ECO:0007669"/>
    <property type="project" value="TreeGrafter"/>
</dbReference>
<name>A0AAV1DN07_OLDCO</name>
<comment type="similarity">
    <text evidence="2 7">Belongs to the peptidase C19 family.</text>
</comment>
<comment type="catalytic activity">
    <reaction evidence="1 7">
        <text>Thiol-dependent hydrolysis of ester, thioester, amide, peptide and isopeptide bonds formed by the C-terminal Gly of ubiquitin (a 76-residue protein attached to proteins as an intracellular targeting signal).</text>
        <dbReference type="EC" id="3.4.19.12"/>
    </reaction>
</comment>
<evidence type="ECO:0000259" key="9">
    <source>
        <dbReference type="PROSITE" id="PS50235"/>
    </source>
</evidence>
<keyword evidence="4 7" id="KW-0833">Ubl conjugation pathway</keyword>
<keyword evidence="8" id="KW-0472">Membrane</keyword>
<evidence type="ECO:0000313" key="11">
    <source>
        <dbReference type="Proteomes" id="UP001161247"/>
    </source>
</evidence>
<dbReference type="PANTHER" id="PTHR24006:SF888">
    <property type="entry name" value="UBIQUITIN CARBOXYL-TERMINAL HYDROLASE 30"/>
    <property type="match status" value="1"/>
</dbReference>
<dbReference type="PROSITE" id="PS00972">
    <property type="entry name" value="USP_1"/>
    <property type="match status" value="1"/>
</dbReference>
<dbReference type="Gene3D" id="3.90.70.10">
    <property type="entry name" value="Cysteine proteinases"/>
    <property type="match status" value="1"/>
</dbReference>
<dbReference type="InterPro" id="IPR038765">
    <property type="entry name" value="Papain-like_cys_pep_sf"/>
</dbReference>
<dbReference type="SUPFAM" id="SSF54001">
    <property type="entry name" value="Cysteine proteinases"/>
    <property type="match status" value="1"/>
</dbReference>
<dbReference type="CDD" id="cd02662">
    <property type="entry name" value="Peptidase_C19F"/>
    <property type="match status" value="1"/>
</dbReference>
<dbReference type="InterPro" id="IPR001394">
    <property type="entry name" value="Peptidase_C19_UCH"/>
</dbReference>
<evidence type="ECO:0000256" key="8">
    <source>
        <dbReference type="SAM" id="Phobius"/>
    </source>
</evidence>
<dbReference type="PROSITE" id="PS00973">
    <property type="entry name" value="USP_2"/>
    <property type="match status" value="1"/>
</dbReference>
<protein>
    <recommendedName>
        <fullName evidence="7">Ubiquitin carboxyl-terminal hydrolase</fullName>
        <ecNumber evidence="7">3.4.19.12</ecNumber>
    </recommendedName>
</protein>
<keyword evidence="3 7" id="KW-0645">Protease</keyword>
<dbReference type="GO" id="GO:0004843">
    <property type="term" value="F:cysteine-type deubiquitinase activity"/>
    <property type="evidence" value="ECO:0007669"/>
    <property type="project" value="UniProtKB-UniRule"/>
</dbReference>
<keyword evidence="6 7" id="KW-0788">Thiol protease</keyword>
<dbReference type="GO" id="GO:0005829">
    <property type="term" value="C:cytosol"/>
    <property type="evidence" value="ECO:0007669"/>
    <property type="project" value="TreeGrafter"/>
</dbReference>
<keyword evidence="8" id="KW-0812">Transmembrane</keyword>
<keyword evidence="8" id="KW-1133">Transmembrane helix</keyword>
<feature type="transmembrane region" description="Helical" evidence="8">
    <location>
        <begin position="31"/>
        <end position="48"/>
    </location>
</feature>
<dbReference type="PROSITE" id="PS50235">
    <property type="entry name" value="USP_3"/>
    <property type="match status" value="1"/>
</dbReference>
<feature type="domain" description="USP" evidence="9">
    <location>
        <begin position="78"/>
        <end position="582"/>
    </location>
</feature>
<evidence type="ECO:0000256" key="3">
    <source>
        <dbReference type="ARBA" id="ARBA00022670"/>
    </source>
</evidence>
<accession>A0AAV1DN07</accession>
<evidence type="ECO:0000256" key="4">
    <source>
        <dbReference type="ARBA" id="ARBA00022786"/>
    </source>
</evidence>
<evidence type="ECO:0000256" key="5">
    <source>
        <dbReference type="ARBA" id="ARBA00022801"/>
    </source>
</evidence>
<evidence type="ECO:0000256" key="6">
    <source>
        <dbReference type="ARBA" id="ARBA00022807"/>
    </source>
</evidence>
<dbReference type="PANTHER" id="PTHR24006">
    <property type="entry name" value="UBIQUITIN CARBOXYL-TERMINAL HYDROLASE"/>
    <property type="match status" value="1"/>
</dbReference>